<accession>T0IRV3</accession>
<evidence type="ECO:0000313" key="3">
    <source>
        <dbReference type="Proteomes" id="UP000015527"/>
    </source>
</evidence>
<comment type="caution">
    <text evidence="2">The sequence shown here is derived from an EMBL/GenBank/DDBJ whole genome shotgun (WGS) entry which is preliminary data.</text>
</comment>
<proteinExistence type="predicted"/>
<sequence>MLSNASEYIGEPSLRIDVVEAGCLDQGVEGGRTLAAAIGSTEQPSFPSERHTTQSTFGGIVGQTDPAVVEEAGEGI</sequence>
<keyword evidence="3" id="KW-1185">Reference proteome</keyword>
<dbReference type="AlphaFoldDB" id="T0IRV3"/>
<organism evidence="2 3">
    <name type="scientific">Novosphingobium lindaniclasticum LE124</name>
    <dbReference type="NCBI Taxonomy" id="1096930"/>
    <lineage>
        <taxon>Bacteria</taxon>
        <taxon>Pseudomonadati</taxon>
        <taxon>Pseudomonadota</taxon>
        <taxon>Alphaproteobacteria</taxon>
        <taxon>Sphingomonadales</taxon>
        <taxon>Sphingomonadaceae</taxon>
        <taxon>Novosphingobium</taxon>
    </lineage>
</organism>
<evidence type="ECO:0000256" key="1">
    <source>
        <dbReference type="SAM" id="MobiDB-lite"/>
    </source>
</evidence>
<name>T0IRV3_9SPHN</name>
<gene>
    <name evidence="2" type="ORF">L284_12855</name>
</gene>
<dbReference type="Proteomes" id="UP000015527">
    <property type="component" value="Unassembled WGS sequence"/>
</dbReference>
<dbReference type="EMBL" id="ATHL01000081">
    <property type="protein sequence ID" value="EQB14570.1"/>
    <property type="molecule type" value="Genomic_DNA"/>
</dbReference>
<protein>
    <submittedName>
        <fullName evidence="2">Uncharacterized protein</fullName>
    </submittedName>
</protein>
<feature type="region of interest" description="Disordered" evidence="1">
    <location>
        <begin position="40"/>
        <end position="76"/>
    </location>
</feature>
<reference evidence="2 3" key="1">
    <citation type="journal article" date="2013" name="Genome Announc.">
        <title>Genome Sequence of Novosphingobium lindaniclasticum LE124T, Isolated from a Hexachlorocyclohexane Dumpsite.</title>
        <authorList>
            <person name="Saxena A."/>
            <person name="Nayyar N."/>
            <person name="Sangwan N."/>
            <person name="Kumari R."/>
            <person name="Khurana J.P."/>
            <person name="Lal R."/>
        </authorList>
    </citation>
    <scope>NUCLEOTIDE SEQUENCE [LARGE SCALE GENOMIC DNA]</scope>
    <source>
        <strain evidence="2 3">LE124</strain>
    </source>
</reference>
<evidence type="ECO:0000313" key="2">
    <source>
        <dbReference type="EMBL" id="EQB14570.1"/>
    </source>
</evidence>